<dbReference type="GO" id="GO:0006565">
    <property type="term" value="P:L-serine catabolic process"/>
    <property type="evidence" value="ECO:0007669"/>
    <property type="project" value="TreeGrafter"/>
</dbReference>
<evidence type="ECO:0000256" key="3">
    <source>
        <dbReference type="ARBA" id="ARBA00012096"/>
    </source>
</evidence>
<dbReference type="EMBL" id="CP042467">
    <property type="protein sequence ID" value="QED27218.1"/>
    <property type="molecule type" value="Genomic_DNA"/>
</dbReference>
<dbReference type="GO" id="GO:0003941">
    <property type="term" value="F:L-serine ammonia-lyase activity"/>
    <property type="evidence" value="ECO:0007669"/>
    <property type="project" value="TreeGrafter"/>
</dbReference>
<dbReference type="CDD" id="cd04886">
    <property type="entry name" value="ACT_ThrD-II-like"/>
    <property type="match status" value="1"/>
</dbReference>
<evidence type="ECO:0000256" key="5">
    <source>
        <dbReference type="ARBA" id="ARBA00023239"/>
    </source>
</evidence>
<dbReference type="PANTHER" id="PTHR48078:SF6">
    <property type="entry name" value="L-THREONINE DEHYDRATASE CATABOLIC TDCB"/>
    <property type="match status" value="1"/>
</dbReference>
<dbReference type="SUPFAM" id="SSF53686">
    <property type="entry name" value="Tryptophan synthase beta subunit-like PLP-dependent enzymes"/>
    <property type="match status" value="1"/>
</dbReference>
<protein>
    <recommendedName>
        <fullName evidence="3">threonine ammonia-lyase</fullName>
        <ecNumber evidence="3">4.3.1.19</ecNumber>
    </recommendedName>
</protein>
<dbReference type="FunFam" id="3.40.50.1100:FF:000005">
    <property type="entry name" value="Threonine dehydratase catabolic"/>
    <property type="match status" value="1"/>
</dbReference>
<evidence type="ECO:0000313" key="8">
    <source>
        <dbReference type="Proteomes" id="UP000321595"/>
    </source>
</evidence>
<comment type="similarity">
    <text evidence="2">Belongs to the serine/threonine dehydratase family.</text>
</comment>
<dbReference type="InterPro" id="IPR001926">
    <property type="entry name" value="TrpB-like_PALP"/>
</dbReference>
<dbReference type="InterPro" id="IPR050147">
    <property type="entry name" value="Ser/Thr_Dehydratase"/>
</dbReference>
<feature type="domain" description="ACT" evidence="6">
    <location>
        <begin position="331"/>
        <end position="407"/>
    </location>
</feature>
<dbReference type="PANTHER" id="PTHR48078">
    <property type="entry name" value="THREONINE DEHYDRATASE, MITOCHONDRIAL-RELATED"/>
    <property type="match status" value="1"/>
</dbReference>
<dbReference type="CDD" id="cd01562">
    <property type="entry name" value="Thr-dehyd"/>
    <property type="match status" value="1"/>
</dbReference>
<dbReference type="RefSeq" id="WP_146958903.1">
    <property type="nucleotide sequence ID" value="NZ_CP042467.1"/>
</dbReference>
<keyword evidence="5 7" id="KW-0456">Lyase</keyword>
<evidence type="ECO:0000256" key="1">
    <source>
        <dbReference type="ARBA" id="ARBA00001933"/>
    </source>
</evidence>
<dbReference type="InterPro" id="IPR002912">
    <property type="entry name" value="ACT_dom"/>
</dbReference>
<evidence type="ECO:0000313" key="7">
    <source>
        <dbReference type="EMBL" id="QED27218.1"/>
    </source>
</evidence>
<dbReference type="EC" id="4.3.1.19" evidence="3"/>
<evidence type="ECO:0000256" key="4">
    <source>
        <dbReference type="ARBA" id="ARBA00022898"/>
    </source>
</evidence>
<dbReference type="FunFam" id="3.40.50.1100:FF:000007">
    <property type="entry name" value="L-threonine dehydratase catabolic TdcB"/>
    <property type="match status" value="1"/>
</dbReference>
<dbReference type="GO" id="GO:0006567">
    <property type="term" value="P:L-threonine catabolic process"/>
    <property type="evidence" value="ECO:0007669"/>
    <property type="project" value="InterPro"/>
</dbReference>
<dbReference type="InterPro" id="IPR036052">
    <property type="entry name" value="TrpB-like_PALP_sf"/>
</dbReference>
<comment type="cofactor">
    <cofactor evidence="1">
        <name>pyridoxal 5'-phosphate</name>
        <dbReference type="ChEBI" id="CHEBI:597326"/>
    </cofactor>
</comment>
<gene>
    <name evidence="7" type="ORF">FRD01_08170</name>
</gene>
<dbReference type="InterPro" id="IPR044561">
    <property type="entry name" value="ACT_ThrD-II-like"/>
</dbReference>
<dbReference type="Pfam" id="PF00291">
    <property type="entry name" value="PALP"/>
    <property type="match status" value="1"/>
</dbReference>
<dbReference type="GO" id="GO:0004794">
    <property type="term" value="F:threonine deaminase activity"/>
    <property type="evidence" value="ECO:0007669"/>
    <property type="project" value="UniProtKB-EC"/>
</dbReference>
<keyword evidence="8" id="KW-1185">Reference proteome</keyword>
<name>A0A5B8XQH3_9DELT</name>
<dbReference type="Proteomes" id="UP000321595">
    <property type="component" value="Chromosome"/>
</dbReference>
<evidence type="ECO:0000256" key="2">
    <source>
        <dbReference type="ARBA" id="ARBA00010869"/>
    </source>
</evidence>
<dbReference type="OrthoDB" id="9811476at2"/>
<dbReference type="KEGG" id="bbae:FRD01_08170"/>
<dbReference type="InterPro" id="IPR005789">
    <property type="entry name" value="Thr_deHydtase_catblc"/>
</dbReference>
<dbReference type="AlphaFoldDB" id="A0A5B8XQH3"/>
<organism evidence="7 8">
    <name type="scientific">Microvenator marinus</name>
    <dbReference type="NCBI Taxonomy" id="2600177"/>
    <lineage>
        <taxon>Bacteria</taxon>
        <taxon>Deltaproteobacteria</taxon>
        <taxon>Bradymonadales</taxon>
        <taxon>Microvenatoraceae</taxon>
        <taxon>Microvenator</taxon>
    </lineage>
</organism>
<dbReference type="NCBIfam" id="NF005600">
    <property type="entry name" value="PRK07334.1"/>
    <property type="match status" value="1"/>
</dbReference>
<dbReference type="PROSITE" id="PS51671">
    <property type="entry name" value="ACT"/>
    <property type="match status" value="1"/>
</dbReference>
<evidence type="ECO:0000259" key="6">
    <source>
        <dbReference type="PROSITE" id="PS51671"/>
    </source>
</evidence>
<dbReference type="Gene3D" id="3.30.70.260">
    <property type="match status" value="1"/>
</dbReference>
<dbReference type="Gene3D" id="3.40.50.1100">
    <property type="match status" value="2"/>
</dbReference>
<accession>A0A5B8XQH3</accession>
<reference evidence="7 8" key="1">
    <citation type="submission" date="2019-08" db="EMBL/GenBank/DDBJ databases">
        <authorList>
            <person name="Liang Q."/>
        </authorList>
    </citation>
    <scope>NUCLEOTIDE SEQUENCE [LARGE SCALE GENOMIC DNA]</scope>
    <source>
        <strain evidence="7 8">V1718</strain>
    </source>
</reference>
<keyword evidence="4" id="KW-0663">Pyridoxal phosphate</keyword>
<dbReference type="GO" id="GO:0009097">
    <property type="term" value="P:isoleucine biosynthetic process"/>
    <property type="evidence" value="ECO:0007669"/>
    <property type="project" value="TreeGrafter"/>
</dbReference>
<proteinExistence type="inferred from homology"/>
<dbReference type="NCBIfam" id="TIGR01127">
    <property type="entry name" value="ilvA_1Cterm"/>
    <property type="match status" value="1"/>
</dbReference>
<sequence>MADLPISLEDVQAARERIKEHIFYSPAAHSALLSEKFGCEVYLKLDNMQSTGSFKERGAANKLSLLTEEEKSKGVIAASAGNHAQAVALHGARLGISTKIVMPEGTPLVKVNRTRSFGAEVVLFGPNFDAAYAHAKELQAEEGRVFVHPFDDPAVMAGQGTVALEILEQIPDVDLIVSAIGGGGLISGILAAVRGIKPEVKVVGVEPEVLPSMATSLKHGQVIQVPEGQTLADGIAVRKVGELTFRQTSALVDDIVSVSEEEFASAILLLLEQEKTLAEGAGAAPLAALMAGKLDAKGKTVCLCVCGGNIDVNLIARIIDRGLVATGRLCRLIVRITDSPGALAQILTVVGHMKANVLEIFHNRTFTSGEQFGTTHVELKLETRGADHIVRIQEALEKSGATIIEHL</sequence>